<gene>
    <name evidence="2" type="ORF">LSS_18259</name>
</gene>
<proteinExistence type="predicted"/>
<dbReference type="RefSeq" id="WP_016551666.1">
    <property type="nucleotide sequence ID" value="NZ_CP006694.1"/>
</dbReference>
<dbReference type="AlphaFoldDB" id="K8XV66"/>
<accession>K8XV66</accession>
<evidence type="ECO:0000313" key="2">
    <source>
        <dbReference type="EMBL" id="EKT85309.2"/>
    </source>
</evidence>
<keyword evidence="1" id="KW-1133">Transmembrane helix</keyword>
<dbReference type="EMBL" id="CP006694">
    <property type="protein sequence ID" value="EKT85309.2"/>
    <property type="molecule type" value="Genomic_DNA"/>
</dbReference>
<evidence type="ECO:0000256" key="1">
    <source>
        <dbReference type="SAM" id="Phobius"/>
    </source>
</evidence>
<reference evidence="2 3" key="2">
    <citation type="journal article" date="2014" name="Emerg. Microbes Infect.">
        <title>Potential impact on kidney infection: a whole-genome analysis of Leptospira santarosai serovar Shermani.</title>
        <authorList>
            <person name="Chou L.F."/>
            <person name="Chen T.W."/>
            <person name="Ko Y.C."/>
            <person name="Pan M.J."/>
            <person name="Tian Y.C."/>
            <person name="Chiu C.H."/>
            <person name="Tang P."/>
            <person name="Hung C.C."/>
            <person name="Yang C.W."/>
        </authorList>
    </citation>
    <scope>NUCLEOTIDE SEQUENCE</scope>
    <source>
        <strain evidence="2 3">LT 821</strain>
    </source>
</reference>
<dbReference type="GeneID" id="29739165"/>
<dbReference type="Proteomes" id="UP000035800">
    <property type="component" value="Chromosome I"/>
</dbReference>
<organism evidence="2 3">
    <name type="scientific">Leptospira santarosai serovar Shermani str. LT 821</name>
    <dbReference type="NCBI Taxonomy" id="758847"/>
    <lineage>
        <taxon>Bacteria</taxon>
        <taxon>Pseudomonadati</taxon>
        <taxon>Spirochaetota</taxon>
        <taxon>Spirochaetia</taxon>
        <taxon>Leptospirales</taxon>
        <taxon>Leptospiraceae</taxon>
        <taxon>Leptospira</taxon>
    </lineage>
</organism>
<keyword evidence="1" id="KW-0472">Membrane</keyword>
<feature type="transmembrane region" description="Helical" evidence="1">
    <location>
        <begin position="304"/>
        <end position="321"/>
    </location>
</feature>
<protein>
    <submittedName>
        <fullName evidence="2">Uncharacterized protein</fullName>
    </submittedName>
</protein>
<reference evidence="2 3" key="1">
    <citation type="journal article" date="2012" name="Gene">
        <title>Sequence of Leptospira santarosai serovar Shermani genome and prediction of virulence-associated genes.</title>
        <authorList>
            <person name="Chou L.F."/>
            <person name="Chen Y.T."/>
            <person name="Lu C.W."/>
            <person name="Ko Y.C."/>
            <person name="Tang C.Y."/>
            <person name="Pan M.J."/>
            <person name="Tian Y.C."/>
            <person name="Chiu C.H."/>
            <person name="Hung C.C."/>
            <person name="Yang C.W."/>
        </authorList>
    </citation>
    <scope>NUCLEOTIDE SEQUENCE [LARGE SCALE GENOMIC DNA]</scope>
    <source>
        <strain evidence="2">LT 821</strain>
    </source>
</reference>
<feature type="transmembrane region" description="Helical" evidence="1">
    <location>
        <begin position="201"/>
        <end position="221"/>
    </location>
</feature>
<sequence length="326" mass="38318">MENRKKSMLKRMIENETGGSSNKMKYAFSAIIIPFLVMIVTLGFSEYQKQKTLQIESISQISLIDSSIDPFFKEIKIFRNDEEVSNLSKIDFLLINIGKLDITKEEIVRPVRISFPDNPNIFSVVVKDRSPKDMQVDFNKIDSNIEINFDLMNPADKIHFSVYTDKLISNFTASAGIKNLTELKIKKFEERKSEETKSLPWYIWLGWAFDTFWFLCVLIFYRIRKQIINYENNYTSVQNLISSFSSFDDLKHYLRNNISSIFVDKDIEKIENIIKENTNNYEESKKELKLFIESEINGQLYSKVAYFVFLILSFGFAIFLYKESFL</sequence>
<feature type="transmembrane region" description="Helical" evidence="1">
    <location>
        <begin position="26"/>
        <end position="44"/>
    </location>
</feature>
<keyword evidence="1" id="KW-0812">Transmembrane</keyword>
<dbReference type="KEGG" id="lst:LSS_18259"/>
<name>K8XV66_9LEPT</name>
<evidence type="ECO:0000313" key="3">
    <source>
        <dbReference type="Proteomes" id="UP000035800"/>
    </source>
</evidence>